<sequence length="223" mass="24802">MPETVAGALRLADPSLCRPTCLAGRSSVASLTGEPLGNFIYSSQRSKRQRLCVVTLTHWSISSGKLLRNWQQVRIGFRNFLMNGTWHEDFNPSKFLARANLAQLIERNGTYNENVISDAKTACIFCAGTSQEGILLNDKSSLCQGCYSDVAMISYPENYETLRRRFVVATEARKLAWEGFREKFECESESSLLVPVGWASILLALALPAFLIVTVVLLAIGYH</sequence>
<evidence type="ECO:0000313" key="3">
    <source>
        <dbReference type="Proteomes" id="UP000021816"/>
    </source>
</evidence>
<name>A0A011PQ01_9PROT</name>
<evidence type="ECO:0000256" key="1">
    <source>
        <dbReference type="SAM" id="Phobius"/>
    </source>
</evidence>
<evidence type="ECO:0000313" key="2">
    <source>
        <dbReference type="EMBL" id="EXI78950.1"/>
    </source>
</evidence>
<dbReference type="Proteomes" id="UP000021816">
    <property type="component" value="Unassembled WGS sequence"/>
</dbReference>
<proteinExistence type="predicted"/>
<dbReference type="AlphaFoldDB" id="A0A011PQ01"/>
<dbReference type="STRING" id="1454003.AW10_02592"/>
<accession>A0A011PQ01</accession>
<organism evidence="2 3">
    <name type="scientific">Candidatus Accumulibacter appositus</name>
    <dbReference type="NCBI Taxonomy" id="1454003"/>
    <lineage>
        <taxon>Bacteria</taxon>
        <taxon>Pseudomonadati</taxon>
        <taxon>Pseudomonadota</taxon>
        <taxon>Betaproteobacteria</taxon>
        <taxon>Candidatus Accumulibacter</taxon>
    </lineage>
</organism>
<reference evidence="2 3" key="1">
    <citation type="submission" date="2014-02" db="EMBL/GenBank/DDBJ databases">
        <title>Expanding our view of genomic diversity in Candidatus Accumulibacter clades.</title>
        <authorList>
            <person name="Skennerton C.T."/>
            <person name="Barr J.J."/>
            <person name="Slater F.R."/>
            <person name="Bond P.L."/>
            <person name="Tyson G.W."/>
        </authorList>
    </citation>
    <scope>NUCLEOTIDE SEQUENCE [LARGE SCALE GENOMIC DNA]</scope>
    <source>
        <strain evidence="3">BA-92</strain>
    </source>
</reference>
<comment type="caution">
    <text evidence="2">The sequence shown here is derived from an EMBL/GenBank/DDBJ whole genome shotgun (WGS) entry which is preliminary data.</text>
</comment>
<keyword evidence="1" id="KW-1133">Transmembrane helix</keyword>
<keyword evidence="1" id="KW-0472">Membrane</keyword>
<keyword evidence="1" id="KW-0812">Transmembrane</keyword>
<protein>
    <submittedName>
        <fullName evidence="2">Uncharacterized protein</fullName>
    </submittedName>
</protein>
<feature type="transmembrane region" description="Helical" evidence="1">
    <location>
        <begin position="196"/>
        <end position="220"/>
    </location>
</feature>
<dbReference type="EMBL" id="JEMX01000061">
    <property type="protein sequence ID" value="EXI78950.1"/>
    <property type="molecule type" value="Genomic_DNA"/>
</dbReference>
<gene>
    <name evidence="2" type="ORF">AW10_02592</name>
</gene>